<evidence type="ECO:0000313" key="1">
    <source>
        <dbReference type="EMBL" id="KAI5656746.1"/>
    </source>
</evidence>
<comment type="caution">
    <text evidence="1">The sequence shown here is derived from an EMBL/GenBank/DDBJ whole genome shotgun (WGS) entry which is preliminary data.</text>
</comment>
<proteinExistence type="predicted"/>
<protein>
    <submittedName>
        <fullName evidence="1">Uncharacterized protein</fullName>
    </submittedName>
</protein>
<dbReference type="EMBL" id="CM044706">
    <property type="protein sequence ID" value="KAI5656746.1"/>
    <property type="molecule type" value="Genomic_DNA"/>
</dbReference>
<name>A0ACC0AB77_CATRO</name>
<evidence type="ECO:0000313" key="2">
    <source>
        <dbReference type="Proteomes" id="UP001060085"/>
    </source>
</evidence>
<accession>A0ACC0AB77</accession>
<keyword evidence="2" id="KW-1185">Reference proteome</keyword>
<sequence>MENGFLGDLTKPNESTTLSAAEHPILSSNIWTRLWQSYPPCFLRKVTAEIIATYLLVFVTCGSAALSAIDEHKVSKLGASVAGGLIVTVMIYAVGHISGAHMNPAVTLAFAAVRHFPWKQVPFYAAAQVTGATSAAFTLRILLHPIKHIGTTSPAGTEIQALIMEIVVTFSMMFITSAVATDTKAIGELAGIAVGSAVCITSILAGPISGGSMNPARSIGPAIASNYYRGIWVYVVGPVCGTLSGAWGYHLIRETGKPAHAVSNSLSFKLRCMRTQNEQIVHKDNTFNAV</sequence>
<gene>
    <name evidence="1" type="ORF">M9H77_25539</name>
</gene>
<organism evidence="1 2">
    <name type="scientific">Catharanthus roseus</name>
    <name type="common">Madagascar periwinkle</name>
    <name type="synonym">Vinca rosea</name>
    <dbReference type="NCBI Taxonomy" id="4058"/>
    <lineage>
        <taxon>Eukaryota</taxon>
        <taxon>Viridiplantae</taxon>
        <taxon>Streptophyta</taxon>
        <taxon>Embryophyta</taxon>
        <taxon>Tracheophyta</taxon>
        <taxon>Spermatophyta</taxon>
        <taxon>Magnoliopsida</taxon>
        <taxon>eudicotyledons</taxon>
        <taxon>Gunneridae</taxon>
        <taxon>Pentapetalae</taxon>
        <taxon>asterids</taxon>
        <taxon>lamiids</taxon>
        <taxon>Gentianales</taxon>
        <taxon>Apocynaceae</taxon>
        <taxon>Rauvolfioideae</taxon>
        <taxon>Vinceae</taxon>
        <taxon>Catharanthinae</taxon>
        <taxon>Catharanthus</taxon>
    </lineage>
</organism>
<reference evidence="2" key="1">
    <citation type="journal article" date="2023" name="Nat. Plants">
        <title>Single-cell RNA sequencing provides a high-resolution roadmap for understanding the multicellular compartmentation of specialized metabolism.</title>
        <authorList>
            <person name="Sun S."/>
            <person name="Shen X."/>
            <person name="Li Y."/>
            <person name="Li Y."/>
            <person name="Wang S."/>
            <person name="Li R."/>
            <person name="Zhang H."/>
            <person name="Shen G."/>
            <person name="Guo B."/>
            <person name="Wei J."/>
            <person name="Xu J."/>
            <person name="St-Pierre B."/>
            <person name="Chen S."/>
            <person name="Sun C."/>
        </authorList>
    </citation>
    <scope>NUCLEOTIDE SEQUENCE [LARGE SCALE GENOMIC DNA]</scope>
</reference>
<dbReference type="Proteomes" id="UP001060085">
    <property type="component" value="Linkage Group LG06"/>
</dbReference>